<gene>
    <name evidence="2" type="ORF">DMAD_01228</name>
</gene>
<proteinExistence type="predicted"/>
<evidence type="ECO:0000256" key="1">
    <source>
        <dbReference type="SAM" id="MobiDB-lite"/>
    </source>
</evidence>
<protein>
    <submittedName>
        <fullName evidence="2">Protein deadlock-like</fullName>
    </submittedName>
</protein>
<keyword evidence="3" id="KW-1185">Reference proteome</keyword>
<dbReference type="AlphaFoldDB" id="A0AAU9G0L8"/>
<evidence type="ECO:0000313" key="2">
    <source>
        <dbReference type="EMBL" id="BFG01483.1"/>
    </source>
</evidence>
<dbReference type="EMBL" id="AP029266">
    <property type="protein sequence ID" value="BFG01483.1"/>
    <property type="molecule type" value="Genomic_DNA"/>
</dbReference>
<evidence type="ECO:0000313" key="3">
    <source>
        <dbReference type="Proteomes" id="UP001500889"/>
    </source>
</evidence>
<dbReference type="Proteomes" id="UP001500889">
    <property type="component" value="Chromosome A"/>
</dbReference>
<feature type="region of interest" description="Disordered" evidence="1">
    <location>
        <begin position="65"/>
        <end position="86"/>
    </location>
</feature>
<reference evidence="2 3" key="1">
    <citation type="submission" date="2024-02" db="EMBL/GenBank/DDBJ databases">
        <title>A chromosome-level genome assembly of Drosophila madeirensis, a fruit fly species endemic to Madeira island.</title>
        <authorList>
            <person name="Tomihara K."/>
            <person name="Llopart A."/>
            <person name="Yamamoto D."/>
        </authorList>
    </citation>
    <scope>NUCLEOTIDE SEQUENCE [LARGE SCALE GENOMIC DNA]</scope>
    <source>
        <strain evidence="2 3">RF1</strain>
    </source>
</reference>
<name>A0AAU9G0L8_DROMD</name>
<organism evidence="2 3">
    <name type="scientific">Drosophila madeirensis</name>
    <name type="common">Fruit fly</name>
    <dbReference type="NCBI Taxonomy" id="30013"/>
    <lineage>
        <taxon>Eukaryota</taxon>
        <taxon>Metazoa</taxon>
        <taxon>Ecdysozoa</taxon>
        <taxon>Arthropoda</taxon>
        <taxon>Hexapoda</taxon>
        <taxon>Insecta</taxon>
        <taxon>Pterygota</taxon>
        <taxon>Neoptera</taxon>
        <taxon>Endopterygota</taxon>
        <taxon>Diptera</taxon>
        <taxon>Brachycera</taxon>
        <taxon>Muscomorpha</taxon>
        <taxon>Ephydroidea</taxon>
        <taxon>Drosophilidae</taxon>
        <taxon>Drosophila</taxon>
        <taxon>Sophophora</taxon>
    </lineage>
</organism>
<accession>A0AAU9G0L8</accession>
<sequence>MSDFLSDLFLRMGDCLVIRLEDSDTDFDSDAMDVSEDEDDQIPELARQPSVEAGPAPATVPAEANEPIAAPPLPGHQVPERYEHGWDPMPIQPALVDLRREELNAETDAAVFPEHVLESNSAFSFTSNALSSMNALFGVKCTDNINGGCTKPNCDHSLESAESVKTQLMLMPSEEVLNIYHQVFHHGFLLDKYHHVFLDVFRLRGFGNTYARLETDTGDYL</sequence>